<comment type="function">
    <text evidence="1">This subunit may be involved in monitoring complementarity of crRNA and target RNA.</text>
</comment>
<evidence type="ECO:0000256" key="4">
    <source>
        <dbReference type="ARBA" id="ARBA00022884"/>
    </source>
</evidence>
<dbReference type="NCBIfam" id="TIGR01870">
    <property type="entry name" value="cas_TM1810_Csm2"/>
    <property type="match status" value="1"/>
</dbReference>
<reference evidence="7 8" key="1">
    <citation type="journal article" date="2020" name="ISME J.">
        <title>Comparative genomics reveals insights into cyanobacterial evolution and habitat adaptation.</title>
        <authorList>
            <person name="Chen M.Y."/>
            <person name="Teng W.K."/>
            <person name="Zhao L."/>
            <person name="Hu C.X."/>
            <person name="Zhou Y.K."/>
            <person name="Han B.P."/>
            <person name="Song L.R."/>
            <person name="Shu W.S."/>
        </authorList>
    </citation>
    <scope>NUCLEOTIDE SEQUENCE [LARGE SCALE GENOMIC DNA]</scope>
    <source>
        <strain evidence="7 8">FACHB-1249</strain>
    </source>
</reference>
<keyword evidence="4" id="KW-0694">RNA-binding</keyword>
<dbReference type="EMBL" id="JACJTM010000016">
    <property type="protein sequence ID" value="MBD2685417.1"/>
    <property type="molecule type" value="Genomic_DNA"/>
</dbReference>
<protein>
    <recommendedName>
        <fullName evidence="3">CRISPR system Cms protein Csm2</fullName>
    </recommendedName>
    <alternativeName>
        <fullName evidence="6">CRISPR type III A-associated protein Csm2</fullName>
    </alternativeName>
</protein>
<accession>A0ABR8IR90</accession>
<keyword evidence="8" id="KW-1185">Reference proteome</keyword>
<comment type="similarity">
    <text evidence="2">Belongs to the CRISPR-associated Csm2 family.</text>
</comment>
<name>A0ABR8IR90_APHFL</name>
<dbReference type="Pfam" id="PF03750">
    <property type="entry name" value="Csm2_III-A"/>
    <property type="match status" value="1"/>
</dbReference>
<evidence type="ECO:0000256" key="6">
    <source>
        <dbReference type="ARBA" id="ARBA00031723"/>
    </source>
</evidence>
<comment type="caution">
    <text evidence="7">The sequence shown here is derived from an EMBL/GenBank/DDBJ whole genome shotgun (WGS) entry which is preliminary data.</text>
</comment>
<gene>
    <name evidence="7" type="primary">csm2</name>
    <name evidence="7" type="ORF">H6G43_09315</name>
</gene>
<dbReference type="Proteomes" id="UP000660270">
    <property type="component" value="Unassembled WGS sequence"/>
</dbReference>
<organism evidence="7 8">
    <name type="scientific">Aphanizomenon flos-aquae FACHB-1249</name>
    <dbReference type="NCBI Taxonomy" id="2692889"/>
    <lineage>
        <taxon>Bacteria</taxon>
        <taxon>Bacillati</taxon>
        <taxon>Cyanobacteriota</taxon>
        <taxon>Cyanophyceae</taxon>
        <taxon>Nostocales</taxon>
        <taxon>Aphanizomenonaceae</taxon>
        <taxon>Aphanizomenon</taxon>
    </lineage>
</organism>
<evidence type="ECO:0000313" key="7">
    <source>
        <dbReference type="EMBL" id="MBD2685417.1"/>
    </source>
</evidence>
<sequence length="147" mass="17038">MIQTIKNLQDELLRNYDIRCLVNQAKELGEYLQELGLKTNQIRKFLDAVNRLKVKLSQDKDERFSSIETEVYLLKPKLAYATARKENEKINSVKPLNNEKINSVKPLNDVLSEAIDKVKDTPDFYRLVNLIESIIAYHKAAETNKSK</sequence>
<evidence type="ECO:0000313" key="8">
    <source>
        <dbReference type="Proteomes" id="UP000660270"/>
    </source>
</evidence>
<evidence type="ECO:0000256" key="3">
    <source>
        <dbReference type="ARBA" id="ARBA00016118"/>
    </source>
</evidence>
<keyword evidence="5" id="KW-0051">Antiviral defense</keyword>
<evidence type="ECO:0000256" key="5">
    <source>
        <dbReference type="ARBA" id="ARBA00023118"/>
    </source>
</evidence>
<proteinExistence type="inferred from homology"/>
<evidence type="ECO:0000256" key="1">
    <source>
        <dbReference type="ARBA" id="ARBA00003640"/>
    </source>
</evidence>
<dbReference type="InterPro" id="IPR010149">
    <property type="entry name" value="CRISPR-assoc_prot_Csm2_III-A"/>
</dbReference>
<evidence type="ECO:0000256" key="2">
    <source>
        <dbReference type="ARBA" id="ARBA00006896"/>
    </source>
</evidence>